<evidence type="ECO:0000313" key="2">
    <source>
        <dbReference type="Proteomes" id="UP000287527"/>
    </source>
</evidence>
<gene>
    <name evidence="1" type="ORF">EPI11_05155</name>
</gene>
<dbReference type="Gene3D" id="4.10.1080.10">
    <property type="entry name" value="TSP type-3 repeat"/>
    <property type="match status" value="1"/>
</dbReference>
<dbReference type="Proteomes" id="UP000287527">
    <property type="component" value="Unassembled WGS sequence"/>
</dbReference>
<dbReference type="GO" id="GO:0005509">
    <property type="term" value="F:calcium ion binding"/>
    <property type="evidence" value="ECO:0007669"/>
    <property type="project" value="InterPro"/>
</dbReference>
<dbReference type="EMBL" id="SBII01000002">
    <property type="protein sequence ID" value="RWX02599.1"/>
    <property type="molecule type" value="Genomic_DNA"/>
</dbReference>
<dbReference type="PROSITE" id="PS51257">
    <property type="entry name" value="PROKAR_LIPOPROTEIN"/>
    <property type="match status" value="1"/>
</dbReference>
<name>A0A444HE90_9FLAO</name>
<proteinExistence type="predicted"/>
<dbReference type="SUPFAM" id="SSF54534">
    <property type="entry name" value="FKBP-like"/>
    <property type="match status" value="1"/>
</dbReference>
<dbReference type="InterPro" id="IPR046357">
    <property type="entry name" value="PPIase_dom_sf"/>
</dbReference>
<dbReference type="RefSeq" id="WP_128388868.1">
    <property type="nucleotide sequence ID" value="NZ_SBII01000002.1"/>
</dbReference>
<dbReference type="Gene3D" id="3.10.50.40">
    <property type="match status" value="1"/>
</dbReference>
<organism evidence="1 2">
    <name type="scientific">Flavobacterium cerinum</name>
    <dbReference type="NCBI Taxonomy" id="2502784"/>
    <lineage>
        <taxon>Bacteria</taxon>
        <taxon>Pseudomonadati</taxon>
        <taxon>Bacteroidota</taxon>
        <taxon>Flavobacteriia</taxon>
        <taxon>Flavobacteriales</taxon>
        <taxon>Flavobacteriaceae</taxon>
        <taxon>Flavobacterium</taxon>
    </lineage>
</organism>
<dbReference type="OrthoDB" id="1424215at2"/>
<dbReference type="GO" id="GO:0003755">
    <property type="term" value="F:peptidyl-prolyl cis-trans isomerase activity"/>
    <property type="evidence" value="ECO:0007669"/>
    <property type="project" value="InterPro"/>
</dbReference>
<evidence type="ECO:0000313" key="1">
    <source>
        <dbReference type="EMBL" id="RWX02599.1"/>
    </source>
</evidence>
<dbReference type="InterPro" id="IPR018247">
    <property type="entry name" value="EF_Hand_1_Ca_BS"/>
</dbReference>
<protein>
    <submittedName>
        <fullName evidence="1">Uncharacterized protein</fullName>
    </submittedName>
</protein>
<dbReference type="SUPFAM" id="SSF103647">
    <property type="entry name" value="TSP type-3 repeat"/>
    <property type="match status" value="1"/>
</dbReference>
<keyword evidence="2" id="KW-1185">Reference proteome</keyword>
<reference evidence="1 2" key="1">
    <citation type="submission" date="2019-01" db="EMBL/GenBank/DDBJ databases">
        <title>Flavobacterium sp. nov.,isolated from freshwater.</title>
        <authorList>
            <person name="Zhang R."/>
            <person name="Du Z.-J."/>
        </authorList>
    </citation>
    <scope>NUCLEOTIDE SEQUENCE [LARGE SCALE GENOMIC DNA]</scope>
    <source>
        <strain evidence="1 2">1E403</strain>
    </source>
</reference>
<sequence length="319" mass="35414">MNRFLKVFGLLSIIVFFASCKNDDDVKVVPPRDYGIQYSSEKDTIEKYLKNNYITVDPVTMDATFGQLPADGSKTSIWDQTEYPLKNKKVLVKNEKDASKNVEYTLYYISFREGVNKRPTRADNIIVSLRGLLLNGTQFEYQPFPDESNSLTAYVVKGFPELMPLFKSGTFTDVPGEPVEFADFGAGVMFVPSGLAYYNKPPSNLVPAYATMIFTFKLYDVTYTDIDGDGILNKDETIEGVDLQDYDTDGDGTPNYLDTDDDGDGYLTRTEITMPNTGVGSNPPVPAVLYEFANIPICSVGGLPLHLDKGCFPAPKSNK</sequence>
<dbReference type="AlphaFoldDB" id="A0A444HE90"/>
<dbReference type="PROSITE" id="PS00018">
    <property type="entry name" value="EF_HAND_1"/>
    <property type="match status" value="1"/>
</dbReference>
<accession>A0A444HE90</accession>
<comment type="caution">
    <text evidence="1">The sequence shown here is derived from an EMBL/GenBank/DDBJ whole genome shotgun (WGS) entry which is preliminary data.</text>
</comment>
<dbReference type="InterPro" id="IPR028974">
    <property type="entry name" value="TSP_type-3_rpt"/>
</dbReference>